<proteinExistence type="predicted"/>
<name>A0A453PV38_AEGTS</name>
<reference evidence="1" key="3">
    <citation type="journal article" date="2017" name="Nature">
        <title>Genome sequence of the progenitor of the wheat D genome Aegilops tauschii.</title>
        <authorList>
            <person name="Luo M.C."/>
            <person name="Gu Y.Q."/>
            <person name="Puiu D."/>
            <person name="Wang H."/>
            <person name="Twardziok S.O."/>
            <person name="Deal K.R."/>
            <person name="Huo N."/>
            <person name="Zhu T."/>
            <person name="Wang L."/>
            <person name="Wang Y."/>
            <person name="McGuire P.E."/>
            <person name="Liu S."/>
            <person name="Long H."/>
            <person name="Ramasamy R.K."/>
            <person name="Rodriguez J.C."/>
            <person name="Van S.L."/>
            <person name="Yuan L."/>
            <person name="Wang Z."/>
            <person name="Xia Z."/>
            <person name="Xiao L."/>
            <person name="Anderson O.D."/>
            <person name="Ouyang S."/>
            <person name="Liang Y."/>
            <person name="Zimin A.V."/>
            <person name="Pertea G."/>
            <person name="Qi P."/>
            <person name="Bennetzen J.L."/>
            <person name="Dai X."/>
            <person name="Dawson M.W."/>
            <person name="Muller H.G."/>
            <person name="Kugler K."/>
            <person name="Rivarola-Duarte L."/>
            <person name="Spannagl M."/>
            <person name="Mayer K.F.X."/>
            <person name="Lu F.H."/>
            <person name="Bevan M.W."/>
            <person name="Leroy P."/>
            <person name="Li P."/>
            <person name="You F.M."/>
            <person name="Sun Q."/>
            <person name="Liu Z."/>
            <person name="Lyons E."/>
            <person name="Wicker T."/>
            <person name="Salzberg S.L."/>
            <person name="Devos K.M."/>
            <person name="Dvorak J."/>
        </authorList>
    </citation>
    <scope>NUCLEOTIDE SEQUENCE [LARGE SCALE GENOMIC DNA]</scope>
    <source>
        <strain evidence="1">cv. AL8/78</strain>
    </source>
</reference>
<dbReference type="Gramene" id="AET6Gv20870300.1">
    <property type="protein sequence ID" value="AET6Gv20870300.1"/>
    <property type="gene ID" value="AET6Gv20870300"/>
</dbReference>
<accession>A0A453PV38</accession>
<dbReference type="EnsemblPlants" id="AET6Gv20870300.1">
    <property type="protein sequence ID" value="AET6Gv20870300.1"/>
    <property type="gene ID" value="AET6Gv20870300"/>
</dbReference>
<protein>
    <submittedName>
        <fullName evidence="1">Uncharacterized protein</fullName>
    </submittedName>
</protein>
<organism evidence="1 2">
    <name type="scientific">Aegilops tauschii subsp. strangulata</name>
    <name type="common">Goatgrass</name>
    <dbReference type="NCBI Taxonomy" id="200361"/>
    <lineage>
        <taxon>Eukaryota</taxon>
        <taxon>Viridiplantae</taxon>
        <taxon>Streptophyta</taxon>
        <taxon>Embryophyta</taxon>
        <taxon>Tracheophyta</taxon>
        <taxon>Spermatophyta</taxon>
        <taxon>Magnoliopsida</taxon>
        <taxon>Liliopsida</taxon>
        <taxon>Poales</taxon>
        <taxon>Poaceae</taxon>
        <taxon>BOP clade</taxon>
        <taxon>Pooideae</taxon>
        <taxon>Triticodae</taxon>
        <taxon>Triticeae</taxon>
        <taxon>Triticinae</taxon>
        <taxon>Aegilops</taxon>
    </lineage>
</organism>
<evidence type="ECO:0000313" key="1">
    <source>
        <dbReference type="EnsemblPlants" id="AET6Gv20870300.1"/>
    </source>
</evidence>
<keyword evidence="2" id="KW-1185">Reference proteome</keyword>
<sequence>MFPTLKFSCLSRMLRRRRGLSQKKKAILEFYQQFACVGGDLVFSESLCEELQKKLYRSFVPSLDPDCIWRRRDPAAGLRRPPPPAGPRYACIGNIS</sequence>
<dbReference type="Proteomes" id="UP000015105">
    <property type="component" value="Chromosome 6D"/>
</dbReference>
<dbReference type="AlphaFoldDB" id="A0A453PV38"/>
<evidence type="ECO:0000313" key="2">
    <source>
        <dbReference type="Proteomes" id="UP000015105"/>
    </source>
</evidence>
<reference evidence="2" key="2">
    <citation type="journal article" date="2017" name="Nat. Plants">
        <title>The Aegilops tauschii genome reveals multiple impacts of transposons.</title>
        <authorList>
            <person name="Zhao G."/>
            <person name="Zou C."/>
            <person name="Li K."/>
            <person name="Wang K."/>
            <person name="Li T."/>
            <person name="Gao L."/>
            <person name="Zhang X."/>
            <person name="Wang H."/>
            <person name="Yang Z."/>
            <person name="Liu X."/>
            <person name="Jiang W."/>
            <person name="Mao L."/>
            <person name="Kong X."/>
            <person name="Jiao Y."/>
            <person name="Jia J."/>
        </authorList>
    </citation>
    <scope>NUCLEOTIDE SEQUENCE [LARGE SCALE GENOMIC DNA]</scope>
    <source>
        <strain evidence="2">cv. AL8/78</strain>
    </source>
</reference>
<reference evidence="1" key="4">
    <citation type="submission" date="2019-03" db="UniProtKB">
        <authorList>
            <consortium name="EnsemblPlants"/>
        </authorList>
    </citation>
    <scope>IDENTIFICATION</scope>
</reference>
<reference evidence="1" key="5">
    <citation type="journal article" date="2021" name="G3 (Bethesda)">
        <title>Aegilops tauschii genome assembly Aet v5.0 features greater sequence contiguity and improved annotation.</title>
        <authorList>
            <person name="Wang L."/>
            <person name="Zhu T."/>
            <person name="Rodriguez J.C."/>
            <person name="Deal K.R."/>
            <person name="Dubcovsky J."/>
            <person name="McGuire P.E."/>
            <person name="Lux T."/>
            <person name="Spannagl M."/>
            <person name="Mayer K.F.X."/>
            <person name="Baldrich P."/>
            <person name="Meyers B.C."/>
            <person name="Huo N."/>
            <person name="Gu Y.Q."/>
            <person name="Zhou H."/>
            <person name="Devos K.M."/>
            <person name="Bennetzen J.L."/>
            <person name="Unver T."/>
            <person name="Budak H."/>
            <person name="Gulick P.J."/>
            <person name="Galiba G."/>
            <person name="Kalapos B."/>
            <person name="Nelson D.R."/>
            <person name="Li P."/>
            <person name="You F.M."/>
            <person name="Luo M.C."/>
            <person name="Dvorak J."/>
        </authorList>
    </citation>
    <scope>NUCLEOTIDE SEQUENCE [LARGE SCALE GENOMIC DNA]</scope>
    <source>
        <strain evidence="1">cv. AL8/78</strain>
    </source>
</reference>
<dbReference type="STRING" id="200361.A0A453PV38"/>
<reference evidence="2" key="1">
    <citation type="journal article" date="2014" name="Science">
        <title>Ancient hybridizations among the ancestral genomes of bread wheat.</title>
        <authorList>
            <consortium name="International Wheat Genome Sequencing Consortium,"/>
            <person name="Marcussen T."/>
            <person name="Sandve S.R."/>
            <person name="Heier L."/>
            <person name="Spannagl M."/>
            <person name="Pfeifer M."/>
            <person name="Jakobsen K.S."/>
            <person name="Wulff B.B."/>
            <person name="Steuernagel B."/>
            <person name="Mayer K.F."/>
            <person name="Olsen O.A."/>
        </authorList>
    </citation>
    <scope>NUCLEOTIDE SEQUENCE [LARGE SCALE GENOMIC DNA]</scope>
    <source>
        <strain evidence="2">cv. AL8/78</strain>
    </source>
</reference>